<dbReference type="InterPro" id="IPR003825">
    <property type="entry name" value="Colicin-V_CvpA"/>
</dbReference>
<sequence>MVSKVDIIILIFIAFHIFRGYVSGFSKSFFISVRFIASFLISRFIYLRFSGLILQSAVYERYREIIEDFLLKTISPYVYFALDMDRKILAVSLFIIMYIAISIAMHGFSSIFSRKSMKSLDKNLGFLFGGAKSIIYIMILITLLDPLIQVFFTTQQKEYLSDSRLLKHFYTYNFVADYFEIF</sequence>
<evidence type="ECO:0000313" key="6">
    <source>
        <dbReference type="EMBL" id="MBP2028550.1"/>
    </source>
</evidence>
<proteinExistence type="predicted"/>
<keyword evidence="2 5" id="KW-0812">Transmembrane</keyword>
<feature type="transmembrane region" description="Helical" evidence="5">
    <location>
        <begin position="31"/>
        <end position="53"/>
    </location>
</feature>
<evidence type="ECO:0000313" key="7">
    <source>
        <dbReference type="Proteomes" id="UP001314903"/>
    </source>
</evidence>
<keyword evidence="7" id="KW-1185">Reference proteome</keyword>
<evidence type="ECO:0000256" key="3">
    <source>
        <dbReference type="ARBA" id="ARBA00022989"/>
    </source>
</evidence>
<dbReference type="Proteomes" id="UP001314903">
    <property type="component" value="Unassembled WGS sequence"/>
</dbReference>
<evidence type="ECO:0000256" key="4">
    <source>
        <dbReference type="ARBA" id="ARBA00023136"/>
    </source>
</evidence>
<keyword evidence="4 5" id="KW-0472">Membrane</keyword>
<accession>A0ABS4KLB6</accession>
<dbReference type="RefSeq" id="WP_209661600.1">
    <property type="nucleotide sequence ID" value="NZ_JAGGLI010000032.1"/>
</dbReference>
<evidence type="ECO:0000256" key="2">
    <source>
        <dbReference type="ARBA" id="ARBA00022692"/>
    </source>
</evidence>
<reference evidence="6 7" key="1">
    <citation type="submission" date="2021-03" db="EMBL/GenBank/DDBJ databases">
        <title>Genomic Encyclopedia of Type Strains, Phase IV (KMG-IV): sequencing the most valuable type-strain genomes for metagenomic binning, comparative biology and taxonomic classification.</title>
        <authorList>
            <person name="Goeker M."/>
        </authorList>
    </citation>
    <scope>NUCLEOTIDE SEQUENCE [LARGE SCALE GENOMIC DNA]</scope>
    <source>
        <strain evidence="6 7">DSM 27512</strain>
    </source>
</reference>
<evidence type="ECO:0000256" key="1">
    <source>
        <dbReference type="ARBA" id="ARBA00004141"/>
    </source>
</evidence>
<keyword evidence="3 5" id="KW-1133">Transmembrane helix</keyword>
<protein>
    <submittedName>
        <fullName evidence="6">Membrane protein required for colicin V production</fullName>
    </submittedName>
</protein>
<feature type="transmembrane region" description="Helical" evidence="5">
    <location>
        <begin position="124"/>
        <end position="144"/>
    </location>
</feature>
<dbReference type="EMBL" id="JAGGLI010000032">
    <property type="protein sequence ID" value="MBP2028550.1"/>
    <property type="molecule type" value="Genomic_DNA"/>
</dbReference>
<dbReference type="Pfam" id="PF02674">
    <property type="entry name" value="Colicin_V"/>
    <property type="match status" value="1"/>
</dbReference>
<name>A0ABS4KLB6_9FIRM</name>
<comment type="caution">
    <text evidence="6">The sequence shown here is derived from an EMBL/GenBank/DDBJ whole genome shotgun (WGS) entry which is preliminary data.</text>
</comment>
<feature type="transmembrane region" description="Helical" evidence="5">
    <location>
        <begin position="88"/>
        <end position="112"/>
    </location>
</feature>
<evidence type="ECO:0000256" key="5">
    <source>
        <dbReference type="SAM" id="Phobius"/>
    </source>
</evidence>
<feature type="transmembrane region" description="Helical" evidence="5">
    <location>
        <begin position="7"/>
        <end position="25"/>
    </location>
</feature>
<organism evidence="6 7">
    <name type="scientific">Acetoanaerobium pronyense</name>
    <dbReference type="NCBI Taxonomy" id="1482736"/>
    <lineage>
        <taxon>Bacteria</taxon>
        <taxon>Bacillati</taxon>
        <taxon>Bacillota</taxon>
        <taxon>Clostridia</taxon>
        <taxon>Peptostreptococcales</taxon>
        <taxon>Filifactoraceae</taxon>
        <taxon>Acetoanaerobium</taxon>
    </lineage>
</organism>
<gene>
    <name evidence="6" type="ORF">J2Z35_002376</name>
</gene>
<comment type="subcellular location">
    <subcellularLocation>
        <location evidence="1">Membrane</location>
        <topology evidence="1">Multi-pass membrane protein</topology>
    </subcellularLocation>
</comment>